<organism evidence="1 2">
    <name type="scientific">Portunus trituberculatus</name>
    <name type="common">Swimming crab</name>
    <name type="synonym">Neptunus trituberculatus</name>
    <dbReference type="NCBI Taxonomy" id="210409"/>
    <lineage>
        <taxon>Eukaryota</taxon>
        <taxon>Metazoa</taxon>
        <taxon>Ecdysozoa</taxon>
        <taxon>Arthropoda</taxon>
        <taxon>Crustacea</taxon>
        <taxon>Multicrustacea</taxon>
        <taxon>Malacostraca</taxon>
        <taxon>Eumalacostraca</taxon>
        <taxon>Eucarida</taxon>
        <taxon>Decapoda</taxon>
        <taxon>Pleocyemata</taxon>
        <taxon>Brachyura</taxon>
        <taxon>Eubrachyura</taxon>
        <taxon>Portunoidea</taxon>
        <taxon>Portunidae</taxon>
        <taxon>Portuninae</taxon>
        <taxon>Portunus</taxon>
    </lineage>
</organism>
<comment type="caution">
    <text evidence="1">The sequence shown here is derived from an EMBL/GenBank/DDBJ whole genome shotgun (WGS) entry which is preliminary data.</text>
</comment>
<proteinExistence type="predicted"/>
<keyword evidence="2" id="KW-1185">Reference proteome</keyword>
<name>A0A5B7GJ23_PORTR</name>
<evidence type="ECO:0000313" key="1">
    <source>
        <dbReference type="EMBL" id="MPC57405.1"/>
    </source>
</evidence>
<evidence type="ECO:0000313" key="2">
    <source>
        <dbReference type="Proteomes" id="UP000324222"/>
    </source>
</evidence>
<dbReference type="Proteomes" id="UP000324222">
    <property type="component" value="Unassembled WGS sequence"/>
</dbReference>
<dbReference type="EMBL" id="VSRR010014757">
    <property type="protein sequence ID" value="MPC57405.1"/>
    <property type="molecule type" value="Genomic_DNA"/>
</dbReference>
<gene>
    <name evidence="1" type="ORF">E2C01_051384</name>
</gene>
<accession>A0A5B7GJ23</accession>
<sequence>MPRNLPPSWRNAAP</sequence>
<reference evidence="1 2" key="1">
    <citation type="submission" date="2019-05" db="EMBL/GenBank/DDBJ databases">
        <title>Another draft genome of Portunus trituberculatus and its Hox gene families provides insights of decapod evolution.</title>
        <authorList>
            <person name="Jeong J.-H."/>
            <person name="Song I."/>
            <person name="Kim S."/>
            <person name="Choi T."/>
            <person name="Kim D."/>
            <person name="Ryu S."/>
            <person name="Kim W."/>
        </authorList>
    </citation>
    <scope>NUCLEOTIDE SEQUENCE [LARGE SCALE GENOMIC DNA]</scope>
    <source>
        <tissue evidence="1">Muscle</tissue>
    </source>
</reference>
<protein>
    <submittedName>
        <fullName evidence="1">Uncharacterized protein</fullName>
    </submittedName>
</protein>